<gene>
    <name evidence="2" type="ORF">QP433_01375</name>
</gene>
<comment type="caution">
    <text evidence="2">The sequence shown here is derived from an EMBL/GenBank/DDBJ whole genome shotgun (WGS) entry which is preliminary data.</text>
</comment>
<dbReference type="EMBL" id="JASOOE010000002">
    <property type="protein sequence ID" value="MDK7186627.1"/>
    <property type="molecule type" value="Genomic_DNA"/>
</dbReference>
<accession>A0AAJ1Q4Z9</accession>
<keyword evidence="1" id="KW-1133">Transmembrane helix</keyword>
<reference evidence="2" key="1">
    <citation type="submission" date="2023-05" db="EMBL/GenBank/DDBJ databases">
        <title>Cataloging the Phylogenetic Diversity of Human Bladder Bacteria.</title>
        <authorList>
            <person name="Du J."/>
        </authorList>
    </citation>
    <scope>NUCLEOTIDE SEQUENCE</scope>
    <source>
        <strain evidence="2">UMB1231</strain>
    </source>
</reference>
<dbReference type="Gene3D" id="3.30.565.10">
    <property type="entry name" value="Histidine kinase-like ATPase, C-terminal domain"/>
    <property type="match status" value="1"/>
</dbReference>
<feature type="transmembrane region" description="Helical" evidence="1">
    <location>
        <begin position="33"/>
        <end position="52"/>
    </location>
</feature>
<keyword evidence="1" id="KW-0812">Transmembrane</keyword>
<protein>
    <submittedName>
        <fullName evidence="2">Uncharacterized protein</fullName>
    </submittedName>
</protein>
<dbReference type="RefSeq" id="WP_285065285.1">
    <property type="nucleotide sequence ID" value="NZ_JASOOE010000002.1"/>
</dbReference>
<feature type="transmembrane region" description="Helical" evidence="1">
    <location>
        <begin position="5"/>
        <end position="21"/>
    </location>
</feature>
<evidence type="ECO:0000256" key="1">
    <source>
        <dbReference type="SAM" id="Phobius"/>
    </source>
</evidence>
<proteinExistence type="predicted"/>
<name>A0AAJ1Q4Z9_9LACT</name>
<feature type="transmembrane region" description="Helical" evidence="1">
    <location>
        <begin position="123"/>
        <end position="141"/>
    </location>
</feature>
<keyword evidence="1" id="KW-0472">Membrane</keyword>
<feature type="transmembrane region" description="Helical" evidence="1">
    <location>
        <begin position="147"/>
        <end position="167"/>
    </location>
</feature>
<organism evidence="2 3">
    <name type="scientific">Facklamia hominis</name>
    <dbReference type="NCBI Taxonomy" id="178214"/>
    <lineage>
        <taxon>Bacteria</taxon>
        <taxon>Bacillati</taxon>
        <taxon>Bacillota</taxon>
        <taxon>Bacilli</taxon>
        <taxon>Lactobacillales</taxon>
        <taxon>Aerococcaceae</taxon>
        <taxon>Facklamia</taxon>
    </lineage>
</organism>
<dbReference type="Proteomes" id="UP001229251">
    <property type="component" value="Unassembled WGS sequence"/>
</dbReference>
<evidence type="ECO:0000313" key="3">
    <source>
        <dbReference type="Proteomes" id="UP001229251"/>
    </source>
</evidence>
<sequence length="388" mass="44511">MYKKIAILVLMHGLLLFYWAYLFHQQAGLNEAVFFNLFSMTIFGTLYTYLYGFLAKRQSLTRTDYFFVVGSFALIGLSLQLTLLYACLVLLTSVALTSYYFLQPLGSRQLVSVSILPLSRKTTQGFTLGFLLIMLILIHLLGLDPVIVHIVIHLIFLSFEACLMLFLKEKDQTYEKIYRAYYLSDYLTQDRESFARWIHDELIQPIYAVKNLLSMKEPDYAYVKQVLTDLEKKARDQMTYYQNHLFDNEDLTENLTQVFHSVQALYPQSKLVFDDQIQSDLDRVLDPASLRLLCILSKELLNNVYKHSAGTYVSYRVGLEGADLLLEVESDGASTQDLALIQSSKRGVLLMRLIVDTQSGDLDYQLNGEVLTARVRLKGGHHETFITG</sequence>
<dbReference type="InterPro" id="IPR036890">
    <property type="entry name" value="HATPase_C_sf"/>
</dbReference>
<dbReference type="AlphaFoldDB" id="A0AAJ1Q4Z9"/>
<evidence type="ECO:0000313" key="2">
    <source>
        <dbReference type="EMBL" id="MDK7186627.1"/>
    </source>
</evidence>